<name>A0A812RQ62_9DINO</name>
<protein>
    <submittedName>
        <fullName evidence="1">Uncharacterized protein</fullName>
    </submittedName>
</protein>
<gene>
    <name evidence="1" type="ORF">SNAT2548_LOCUS24743</name>
</gene>
<evidence type="ECO:0000313" key="1">
    <source>
        <dbReference type="EMBL" id="CAE7451788.1"/>
    </source>
</evidence>
<reference evidence="1" key="1">
    <citation type="submission" date="2021-02" db="EMBL/GenBank/DDBJ databases">
        <authorList>
            <person name="Dougan E. K."/>
            <person name="Rhodes N."/>
            <person name="Thang M."/>
            <person name="Chan C."/>
        </authorList>
    </citation>
    <scope>NUCLEOTIDE SEQUENCE</scope>
</reference>
<dbReference type="Proteomes" id="UP000604046">
    <property type="component" value="Unassembled WGS sequence"/>
</dbReference>
<sequence length="246" mass="28159">MKLAKDMTGEGVPIITIFNPGSPRNKCVKDPSEFQALASQHGVAISEVIHFDKFDLKDFLARYTVDYQVMVPAELHKLLEARDVTKLATRLKEIRRTKCQSLPHELNNLRNSMTALRGQIKEYPQANCQMRHCTLDDPEMKDCLRQVCSSEKRDCWRSGLFGLDKNCIKVCAKYTTVTDQECAKGNSDRRAAAERAHAACIANARKQHEGCLKDHEACERRSRRAIWSCRSRSKSFPNQRKTTWRS</sequence>
<proteinExistence type="predicted"/>
<keyword evidence="2" id="KW-1185">Reference proteome</keyword>
<organism evidence="1 2">
    <name type="scientific">Symbiodinium natans</name>
    <dbReference type="NCBI Taxonomy" id="878477"/>
    <lineage>
        <taxon>Eukaryota</taxon>
        <taxon>Sar</taxon>
        <taxon>Alveolata</taxon>
        <taxon>Dinophyceae</taxon>
        <taxon>Suessiales</taxon>
        <taxon>Symbiodiniaceae</taxon>
        <taxon>Symbiodinium</taxon>
    </lineage>
</organism>
<dbReference type="AlphaFoldDB" id="A0A812RQ62"/>
<dbReference type="EMBL" id="CAJNDS010002368">
    <property type="protein sequence ID" value="CAE7451788.1"/>
    <property type="molecule type" value="Genomic_DNA"/>
</dbReference>
<evidence type="ECO:0000313" key="2">
    <source>
        <dbReference type="Proteomes" id="UP000604046"/>
    </source>
</evidence>
<comment type="caution">
    <text evidence="1">The sequence shown here is derived from an EMBL/GenBank/DDBJ whole genome shotgun (WGS) entry which is preliminary data.</text>
</comment>
<accession>A0A812RQ62</accession>